<name>A0A1V9Y1U9_9ACAR</name>
<dbReference type="AlphaFoldDB" id="A0A1V9Y1U9"/>
<dbReference type="PANTHER" id="PTHR43213:SF5">
    <property type="entry name" value="BIFUNCTIONAL DTTP_UTP PYROPHOSPHATASE_METHYLTRANSFERASE PROTEIN-RELATED"/>
    <property type="match status" value="1"/>
</dbReference>
<dbReference type="Gene3D" id="3.90.950.10">
    <property type="match status" value="1"/>
</dbReference>
<evidence type="ECO:0000256" key="2">
    <source>
        <dbReference type="ARBA" id="ARBA00022801"/>
    </source>
</evidence>
<keyword evidence="3" id="KW-0808">Transferase</keyword>
<keyword evidence="3" id="KW-0489">Methyltransferase</keyword>
<dbReference type="EMBL" id="MNPL01000783">
    <property type="protein sequence ID" value="OQR79709.1"/>
    <property type="molecule type" value="Genomic_DNA"/>
</dbReference>
<dbReference type="GO" id="GO:0032259">
    <property type="term" value="P:methylation"/>
    <property type="evidence" value="ECO:0007669"/>
    <property type="project" value="UniProtKB-KW"/>
</dbReference>
<dbReference type="STRING" id="418985.A0A1V9Y1U9"/>
<dbReference type="Proteomes" id="UP000192247">
    <property type="component" value="Unassembled WGS sequence"/>
</dbReference>
<reference evidence="3 4" key="1">
    <citation type="journal article" date="2017" name="Gigascience">
        <title>Draft genome of the honey bee ectoparasitic mite, Tropilaelaps mercedesae, is shaped by the parasitic life history.</title>
        <authorList>
            <person name="Dong X."/>
            <person name="Armstrong S.D."/>
            <person name="Xia D."/>
            <person name="Makepeace B.L."/>
            <person name="Darby A.C."/>
            <person name="Kadowaki T."/>
        </authorList>
    </citation>
    <scope>NUCLEOTIDE SEQUENCE [LARGE SCALE GENOMIC DNA]</scope>
    <source>
        <strain evidence="3">Wuxi-XJTLU</strain>
    </source>
</reference>
<comment type="caution">
    <text evidence="3">The sequence shown here is derived from an EMBL/GenBank/DDBJ whole genome shotgun (WGS) entry which is preliminary data.</text>
</comment>
<keyword evidence="2" id="KW-0378">Hydrolase</keyword>
<comment type="cofactor">
    <cofactor evidence="1">
        <name>a divalent metal cation</name>
        <dbReference type="ChEBI" id="CHEBI:60240"/>
    </cofactor>
</comment>
<gene>
    <name evidence="3" type="ORF">BIW11_05538</name>
</gene>
<dbReference type="CDD" id="cd00555">
    <property type="entry name" value="Maf"/>
    <property type="match status" value="1"/>
</dbReference>
<accession>A0A1V9Y1U9</accession>
<protein>
    <submittedName>
        <fullName evidence="3">N-acetylserotonin O-methyltransferase protein-like</fullName>
    </submittedName>
</protein>
<dbReference type="InterPro" id="IPR003697">
    <property type="entry name" value="Maf-like"/>
</dbReference>
<evidence type="ECO:0000313" key="3">
    <source>
        <dbReference type="EMBL" id="OQR79709.1"/>
    </source>
</evidence>
<dbReference type="InParanoid" id="A0A1V9Y1U9"/>
<organism evidence="3 4">
    <name type="scientific">Tropilaelaps mercedesae</name>
    <dbReference type="NCBI Taxonomy" id="418985"/>
    <lineage>
        <taxon>Eukaryota</taxon>
        <taxon>Metazoa</taxon>
        <taxon>Ecdysozoa</taxon>
        <taxon>Arthropoda</taxon>
        <taxon>Chelicerata</taxon>
        <taxon>Arachnida</taxon>
        <taxon>Acari</taxon>
        <taxon>Parasitiformes</taxon>
        <taxon>Mesostigmata</taxon>
        <taxon>Gamasina</taxon>
        <taxon>Dermanyssoidea</taxon>
        <taxon>Laelapidae</taxon>
        <taxon>Tropilaelaps</taxon>
    </lineage>
</organism>
<dbReference type="SUPFAM" id="SSF52972">
    <property type="entry name" value="ITPase-like"/>
    <property type="match status" value="1"/>
</dbReference>
<dbReference type="NCBIfam" id="TIGR00172">
    <property type="entry name" value="maf"/>
    <property type="match status" value="1"/>
</dbReference>
<dbReference type="PANTHER" id="PTHR43213">
    <property type="entry name" value="BIFUNCTIONAL DTTP/UTP PYROPHOSPHATASE/METHYLTRANSFERASE PROTEIN-RELATED"/>
    <property type="match status" value="1"/>
</dbReference>
<keyword evidence="4" id="KW-1185">Reference proteome</keyword>
<dbReference type="HAMAP" id="MF_00528">
    <property type="entry name" value="Maf"/>
    <property type="match status" value="1"/>
</dbReference>
<dbReference type="PIRSF" id="PIRSF006305">
    <property type="entry name" value="Maf"/>
    <property type="match status" value="1"/>
</dbReference>
<dbReference type="GO" id="GO:0047429">
    <property type="term" value="F:nucleoside triphosphate diphosphatase activity"/>
    <property type="evidence" value="ECO:0007669"/>
    <property type="project" value="InterPro"/>
</dbReference>
<dbReference type="GO" id="GO:0008168">
    <property type="term" value="F:methyltransferase activity"/>
    <property type="evidence" value="ECO:0007669"/>
    <property type="project" value="UniProtKB-KW"/>
</dbReference>
<proteinExistence type="inferred from homology"/>
<evidence type="ECO:0000256" key="1">
    <source>
        <dbReference type="ARBA" id="ARBA00001968"/>
    </source>
</evidence>
<dbReference type="OrthoDB" id="10267058at2759"/>
<dbReference type="Pfam" id="PF02545">
    <property type="entry name" value="Maf"/>
    <property type="match status" value="1"/>
</dbReference>
<dbReference type="InterPro" id="IPR029001">
    <property type="entry name" value="ITPase-like_fam"/>
</dbReference>
<sequence length="214" mass="23444">MIGPYIDRLNRLAIVLASGSPRRRELLEQIGLKFTVIPSTFEENLDKDAFTEPQEYARKNSELKVKQVSEITNADLIIGCDTIVTKGGLIFEKPRSREVAKNMLSALSGSSSEVHSGVSLMVRGAGGNLELVSSFTETTFVEFSTLSDDVIDAYIATGEYLDKAGGYGIQGIAAAFVFGLRGDFFNVVGFPINHFCREIDELVKNGRLQLPDKL</sequence>
<dbReference type="FunCoup" id="A0A1V9Y1U9">
    <property type="interactions" value="150"/>
</dbReference>
<evidence type="ECO:0000313" key="4">
    <source>
        <dbReference type="Proteomes" id="UP000192247"/>
    </source>
</evidence>